<keyword evidence="7" id="KW-1185">Reference proteome</keyword>
<evidence type="ECO:0000259" key="5">
    <source>
        <dbReference type="PROSITE" id="PS50893"/>
    </source>
</evidence>
<protein>
    <submittedName>
        <fullName evidence="6">ABC transporter ATP-binding protein</fullName>
    </submittedName>
</protein>
<dbReference type="GO" id="GO:0005524">
    <property type="term" value="F:ATP binding"/>
    <property type="evidence" value="ECO:0007669"/>
    <property type="project" value="UniProtKB-KW"/>
</dbReference>
<dbReference type="CDD" id="cd03220">
    <property type="entry name" value="ABC_KpsT_Wzt"/>
    <property type="match status" value="1"/>
</dbReference>
<evidence type="ECO:0000256" key="1">
    <source>
        <dbReference type="ARBA" id="ARBA00005417"/>
    </source>
</evidence>
<dbReference type="InterPro" id="IPR027417">
    <property type="entry name" value="P-loop_NTPase"/>
</dbReference>
<keyword evidence="3" id="KW-0547">Nucleotide-binding</keyword>
<dbReference type="Proteomes" id="UP001299546">
    <property type="component" value="Unassembled WGS sequence"/>
</dbReference>
<dbReference type="SUPFAM" id="SSF52540">
    <property type="entry name" value="P-loop containing nucleoside triphosphate hydrolases"/>
    <property type="match status" value="1"/>
</dbReference>
<accession>A0ABS8DJW4</accession>
<dbReference type="InterPro" id="IPR017871">
    <property type="entry name" value="ABC_transporter-like_CS"/>
</dbReference>
<evidence type="ECO:0000256" key="2">
    <source>
        <dbReference type="ARBA" id="ARBA00022448"/>
    </source>
</evidence>
<reference evidence="6 7" key="1">
    <citation type="submission" date="2021-10" db="EMBL/GenBank/DDBJ databases">
        <title>Collection of gut derived symbiotic bacterial strains cultured from healthy donors.</title>
        <authorList>
            <person name="Lin H."/>
            <person name="Littmann E."/>
            <person name="Kohout C."/>
            <person name="Pamer E.G."/>
        </authorList>
    </citation>
    <scope>NUCLEOTIDE SEQUENCE [LARGE SCALE GENOMIC DNA]</scope>
    <source>
        <strain evidence="6 7">DFI.1.165</strain>
    </source>
</reference>
<gene>
    <name evidence="6" type="ORF">LIZ65_15695</name>
</gene>
<evidence type="ECO:0000256" key="3">
    <source>
        <dbReference type="ARBA" id="ARBA00022741"/>
    </source>
</evidence>
<name>A0ABS8DJW4_9FIRM</name>
<dbReference type="PROSITE" id="PS50893">
    <property type="entry name" value="ABC_TRANSPORTER_2"/>
    <property type="match status" value="1"/>
</dbReference>
<dbReference type="Gene3D" id="3.40.50.300">
    <property type="entry name" value="P-loop containing nucleotide triphosphate hydrolases"/>
    <property type="match status" value="1"/>
</dbReference>
<evidence type="ECO:0000313" key="6">
    <source>
        <dbReference type="EMBL" id="MCB7388732.1"/>
    </source>
</evidence>
<organism evidence="6 7">
    <name type="scientific">Bariatricus massiliensis</name>
    <dbReference type="NCBI Taxonomy" id="1745713"/>
    <lineage>
        <taxon>Bacteria</taxon>
        <taxon>Bacillati</taxon>
        <taxon>Bacillota</taxon>
        <taxon>Clostridia</taxon>
        <taxon>Lachnospirales</taxon>
        <taxon>Lachnospiraceae</taxon>
        <taxon>Bariatricus</taxon>
    </lineage>
</organism>
<dbReference type="EMBL" id="JAJCIS010000014">
    <property type="protein sequence ID" value="MCB7388732.1"/>
    <property type="molecule type" value="Genomic_DNA"/>
</dbReference>
<dbReference type="PANTHER" id="PTHR46743">
    <property type="entry name" value="TEICHOIC ACIDS EXPORT ATP-BINDING PROTEIN TAGH"/>
    <property type="match status" value="1"/>
</dbReference>
<dbReference type="PANTHER" id="PTHR46743:SF2">
    <property type="entry name" value="TEICHOIC ACIDS EXPORT ATP-BINDING PROTEIN TAGH"/>
    <property type="match status" value="1"/>
</dbReference>
<dbReference type="Pfam" id="PF00005">
    <property type="entry name" value="ABC_tran"/>
    <property type="match status" value="1"/>
</dbReference>
<proteinExistence type="inferred from homology"/>
<dbReference type="InterPro" id="IPR003593">
    <property type="entry name" value="AAA+_ATPase"/>
</dbReference>
<evidence type="ECO:0000256" key="4">
    <source>
        <dbReference type="ARBA" id="ARBA00022840"/>
    </source>
</evidence>
<dbReference type="RefSeq" id="WP_066732934.1">
    <property type="nucleotide sequence ID" value="NZ_JAJCIQ010000014.1"/>
</dbReference>
<comment type="similarity">
    <text evidence="1">Belongs to the ABC transporter superfamily.</text>
</comment>
<feature type="domain" description="ABC transporter" evidence="5">
    <location>
        <begin position="18"/>
        <end position="247"/>
    </location>
</feature>
<sequence>MQIIKAEHISMQFNMASEKVDNIKEYLIRKIKGHISYDILWALQDVSFTMEAGESVALVGLNGSGKSTFLKVLAGVLEPTGGTINVRGSIAPLIELGAGFDIDLTAKENVWLNGAILGYPRPVMRTYYDDIVAFSGLGQFMDVPVKNFSSGMLARLAFSVMTFGTPDILIVDEVLAVGDFTFQEKCRRRIAEMQRNGTAILFVSHNMEQVREICTRAVWLEKGKVMADGECCQVTEQYMKKGEQAGGESVLP</sequence>
<keyword evidence="4 6" id="KW-0067">ATP-binding</keyword>
<comment type="caution">
    <text evidence="6">The sequence shown here is derived from an EMBL/GenBank/DDBJ whole genome shotgun (WGS) entry which is preliminary data.</text>
</comment>
<dbReference type="InterPro" id="IPR003439">
    <property type="entry name" value="ABC_transporter-like_ATP-bd"/>
</dbReference>
<dbReference type="InterPro" id="IPR015860">
    <property type="entry name" value="ABC_transpr_TagH-like"/>
</dbReference>
<keyword evidence="2" id="KW-0813">Transport</keyword>
<evidence type="ECO:0000313" key="7">
    <source>
        <dbReference type="Proteomes" id="UP001299546"/>
    </source>
</evidence>
<dbReference type="SMART" id="SM00382">
    <property type="entry name" value="AAA"/>
    <property type="match status" value="1"/>
</dbReference>
<dbReference type="PROSITE" id="PS00211">
    <property type="entry name" value="ABC_TRANSPORTER_1"/>
    <property type="match status" value="1"/>
</dbReference>
<dbReference type="InterPro" id="IPR050683">
    <property type="entry name" value="Bact_Polysacc_Export_ATP-bd"/>
</dbReference>